<dbReference type="EMBL" id="GU942946">
    <property type="protein sequence ID" value="ADD61841.1"/>
    <property type="molecule type" value="Genomic_DNA"/>
</dbReference>
<evidence type="ECO:0000256" key="1">
    <source>
        <dbReference type="SAM" id="Phobius"/>
    </source>
</evidence>
<proteinExistence type="predicted"/>
<feature type="transmembrane region" description="Helical" evidence="1">
    <location>
        <begin position="75"/>
        <end position="95"/>
    </location>
</feature>
<name>D9ZET7_9ZZZZ</name>
<dbReference type="AlphaFoldDB" id="D9ZET7"/>
<evidence type="ECO:0000313" key="2">
    <source>
        <dbReference type="EMBL" id="ADD61841.1"/>
    </source>
</evidence>
<protein>
    <submittedName>
        <fullName evidence="2">Uncharacterized protein</fullName>
    </submittedName>
</protein>
<sequence length="122" mass="14421">MIVMKNRILTYRKYIDSLLQSDKGCDWKYIKQEHLTQVAFFQHERLVHLIVTITFAILELLTVCAYVIVGAIDSALSMPLLVLAIAILILLVPYIKHYYLLENEVQKMYKQYDRICEKERKL</sequence>
<keyword evidence="1" id="KW-0812">Transmembrane</keyword>
<keyword evidence="1" id="KW-0472">Membrane</keyword>
<organism evidence="2">
    <name type="scientific">uncultured organism</name>
    <dbReference type="NCBI Taxonomy" id="155900"/>
    <lineage>
        <taxon>unclassified sequences</taxon>
        <taxon>environmental samples</taxon>
    </lineage>
</organism>
<keyword evidence="1" id="KW-1133">Transmembrane helix</keyword>
<reference evidence="2" key="1">
    <citation type="journal article" date="2010" name="Genome Res.">
        <title>Functional metagenomics to mine the human gut microbiome for dietary fiber catabolic enzymes.</title>
        <authorList>
            <person name="Tasse L."/>
            <person name="Bercovici J."/>
            <person name="Pizzut-Serin S."/>
            <person name="Robe P."/>
            <person name="Tap J."/>
            <person name="Klopp C."/>
            <person name="Cantarel B.L."/>
            <person name="Coutinho P.M."/>
            <person name="Henrissat B."/>
            <person name="Leclerc M."/>
            <person name="Dore J."/>
            <person name="Monsan P."/>
            <person name="Remaud-Simeon M."/>
            <person name="Potocki-Veronese G."/>
        </authorList>
    </citation>
    <scope>NUCLEOTIDE SEQUENCE</scope>
</reference>
<feature type="transmembrane region" description="Helical" evidence="1">
    <location>
        <begin position="46"/>
        <end position="69"/>
    </location>
</feature>
<accession>D9ZET7</accession>